<gene>
    <name evidence="2" type="ORF">D1164_06690</name>
</gene>
<reference evidence="2 3" key="1">
    <citation type="journal article" date="2015" name="Int. J. Syst. Evol. Microbiol.">
        <title>Mariniphaga sediminis sp. nov., isolated from coastal sediment.</title>
        <authorList>
            <person name="Wang F.Q."/>
            <person name="Shen Q.Y."/>
            <person name="Chen G.J."/>
            <person name="Du Z.J."/>
        </authorList>
    </citation>
    <scope>NUCLEOTIDE SEQUENCE [LARGE SCALE GENOMIC DNA]</scope>
    <source>
        <strain evidence="2 3">SY21</strain>
    </source>
</reference>
<protein>
    <recommendedName>
        <fullName evidence="4">Arginase</fullName>
    </recommendedName>
</protein>
<dbReference type="OrthoDB" id="931936at2"/>
<dbReference type="RefSeq" id="WP_119349182.1">
    <property type="nucleotide sequence ID" value="NZ_QWET01000004.1"/>
</dbReference>
<sequence length="376" mass="42247">MNLADYFEPVDFSRFTTGNPLGKYALGPVIEKSSERISDDAFQKLDAVILGVPVENGKPQKKGTSAPDKIRNELYRLAALAQNLNIADLGNLKPATSPKGTYLALRDVVEYLRELKVVAIILGGSQDLTLGIAEAFKNDRFFWLSVVDAVLDVKKGTETFDSTNYLTRLFKNLPNLFHFSLIGYQNHLVGEKLIHKTNGISEHLRLGQLRDDISQTEFLLRNSDVLSFDMGSIKYTEAPSSRQKNPNGLRGEEACQLARYAGLSPQLGTFGLFETGNEHPISASLAAEITWYFLEGLLHRKPWGERTVYKAEIDGLDHPVVFLHEPESGRWWFKVKSVSGEVCEIACSEEEYRKASENEIPGRWLKFIQEMDDLSK</sequence>
<evidence type="ECO:0000313" key="2">
    <source>
        <dbReference type="EMBL" id="RIH65947.1"/>
    </source>
</evidence>
<evidence type="ECO:0008006" key="4">
    <source>
        <dbReference type="Google" id="ProtNLM"/>
    </source>
</evidence>
<dbReference type="InterPro" id="IPR006035">
    <property type="entry name" value="Ureohydrolase"/>
</dbReference>
<keyword evidence="3" id="KW-1185">Reference proteome</keyword>
<comment type="caution">
    <text evidence="2">The sequence shown here is derived from an EMBL/GenBank/DDBJ whole genome shotgun (WGS) entry which is preliminary data.</text>
</comment>
<accession>A0A399D300</accession>
<dbReference type="Gene3D" id="3.40.800.10">
    <property type="entry name" value="Ureohydrolase domain"/>
    <property type="match status" value="1"/>
</dbReference>
<comment type="similarity">
    <text evidence="1">Belongs to the arginase family.</text>
</comment>
<dbReference type="InterPro" id="IPR023696">
    <property type="entry name" value="Ureohydrolase_dom_sf"/>
</dbReference>
<dbReference type="GO" id="GO:0046872">
    <property type="term" value="F:metal ion binding"/>
    <property type="evidence" value="ECO:0007669"/>
    <property type="project" value="InterPro"/>
</dbReference>
<dbReference type="AlphaFoldDB" id="A0A399D300"/>
<dbReference type="Proteomes" id="UP000266441">
    <property type="component" value="Unassembled WGS sequence"/>
</dbReference>
<name>A0A399D300_9BACT</name>
<evidence type="ECO:0000313" key="3">
    <source>
        <dbReference type="Proteomes" id="UP000266441"/>
    </source>
</evidence>
<dbReference type="EMBL" id="QWET01000004">
    <property type="protein sequence ID" value="RIH65947.1"/>
    <property type="molecule type" value="Genomic_DNA"/>
</dbReference>
<dbReference type="Pfam" id="PF00491">
    <property type="entry name" value="Arginase"/>
    <property type="match status" value="1"/>
</dbReference>
<evidence type="ECO:0000256" key="1">
    <source>
        <dbReference type="PROSITE-ProRule" id="PRU00742"/>
    </source>
</evidence>
<proteinExistence type="inferred from homology"/>
<dbReference type="PROSITE" id="PS51409">
    <property type="entry name" value="ARGINASE_2"/>
    <property type="match status" value="1"/>
</dbReference>
<organism evidence="2 3">
    <name type="scientific">Mariniphaga sediminis</name>
    <dbReference type="NCBI Taxonomy" id="1628158"/>
    <lineage>
        <taxon>Bacteria</taxon>
        <taxon>Pseudomonadati</taxon>
        <taxon>Bacteroidota</taxon>
        <taxon>Bacteroidia</taxon>
        <taxon>Marinilabiliales</taxon>
        <taxon>Prolixibacteraceae</taxon>
        <taxon>Mariniphaga</taxon>
    </lineage>
</organism>
<dbReference type="GO" id="GO:0016813">
    <property type="term" value="F:hydrolase activity, acting on carbon-nitrogen (but not peptide) bonds, in linear amidines"/>
    <property type="evidence" value="ECO:0007669"/>
    <property type="project" value="UniProtKB-ARBA"/>
</dbReference>
<dbReference type="SUPFAM" id="SSF52768">
    <property type="entry name" value="Arginase/deacetylase"/>
    <property type="match status" value="1"/>
</dbReference>